<evidence type="ECO:0000256" key="3">
    <source>
        <dbReference type="ARBA" id="ARBA00022801"/>
    </source>
</evidence>
<dbReference type="InterPro" id="IPR055438">
    <property type="entry name" value="AstE_AspA_cat"/>
</dbReference>
<protein>
    <recommendedName>
        <fullName evidence="5">Succinylglutamate desuccinylase/Aspartoacylase catalytic domain-containing protein</fullName>
    </recommendedName>
</protein>
<organism evidence="6 7">
    <name type="scientific">Kribbella shirazensis</name>
    <dbReference type="NCBI Taxonomy" id="1105143"/>
    <lineage>
        <taxon>Bacteria</taxon>
        <taxon>Bacillati</taxon>
        <taxon>Actinomycetota</taxon>
        <taxon>Actinomycetes</taxon>
        <taxon>Propionibacteriales</taxon>
        <taxon>Kribbellaceae</taxon>
        <taxon>Kribbella</taxon>
    </lineage>
</organism>
<dbReference type="InterPro" id="IPR053138">
    <property type="entry name" value="N-alpha-Ac-DABA_deacetylase"/>
</dbReference>
<dbReference type="Proteomes" id="UP000555407">
    <property type="component" value="Unassembled WGS sequence"/>
</dbReference>
<dbReference type="SUPFAM" id="SSF53187">
    <property type="entry name" value="Zn-dependent exopeptidases"/>
    <property type="match status" value="1"/>
</dbReference>
<accession>A0A7X6A1R6</accession>
<evidence type="ECO:0000256" key="1">
    <source>
        <dbReference type="ARBA" id="ARBA00001947"/>
    </source>
</evidence>
<dbReference type="GO" id="GO:0016788">
    <property type="term" value="F:hydrolase activity, acting on ester bonds"/>
    <property type="evidence" value="ECO:0007669"/>
    <property type="project" value="InterPro"/>
</dbReference>
<dbReference type="Gene3D" id="3.40.630.10">
    <property type="entry name" value="Zn peptidases"/>
    <property type="match status" value="1"/>
</dbReference>
<dbReference type="AlphaFoldDB" id="A0A7X6A1R6"/>
<dbReference type="PANTHER" id="PTHR37326:SF1">
    <property type="entry name" value="BLL3975 PROTEIN"/>
    <property type="match status" value="1"/>
</dbReference>
<evidence type="ECO:0000256" key="2">
    <source>
        <dbReference type="ARBA" id="ARBA00022723"/>
    </source>
</evidence>
<keyword evidence="3" id="KW-0378">Hydrolase</keyword>
<dbReference type="PIRSF" id="PIRSF039012">
    <property type="entry name" value="ASP"/>
    <property type="match status" value="1"/>
</dbReference>
<evidence type="ECO:0000313" key="7">
    <source>
        <dbReference type="Proteomes" id="UP000555407"/>
    </source>
</evidence>
<dbReference type="GO" id="GO:0016811">
    <property type="term" value="F:hydrolase activity, acting on carbon-nitrogen (but not peptide) bonds, in linear amides"/>
    <property type="evidence" value="ECO:0007669"/>
    <property type="project" value="InterPro"/>
</dbReference>
<feature type="domain" description="Succinylglutamate desuccinylase/Aspartoacylase catalytic" evidence="5">
    <location>
        <begin position="46"/>
        <end position="236"/>
    </location>
</feature>
<dbReference type="GO" id="GO:0046872">
    <property type="term" value="F:metal ion binding"/>
    <property type="evidence" value="ECO:0007669"/>
    <property type="project" value="UniProtKB-KW"/>
</dbReference>
<sequence>MTTVVAGQLSRMRPGEVGRGLLEAGTLASGNVIGVPYLVARGRGDGPCLWVNAAVHGDESQAAITAAEFFHRARRETLFGHVVVTPVANPSAFDQRRKHSPYDGVDLDQSFPGRRDFLGTQQLAARLFDEIEPVADVVVNVHTMGPFLEAVNYAVYKLPPEGQDEKALLARIALLDPRVACRMDVSGAGELPGHIEGALDYQLTLRGKQAFMLEAGASGSVDRTAIDRATAGLLRLGQAVGTIDGPPVETPASICRATRRTHVTSTEGGFFHAAVRPGTTLAAGEPLGTIYNVFGDVVEIVTMSGPCLVIGVRQDPAVHSGDRVGFVATEWDEVSLAGDAA</sequence>
<dbReference type="RefSeq" id="WP_167209353.1">
    <property type="nucleotide sequence ID" value="NZ_JAASRO010000001.1"/>
</dbReference>
<comment type="caution">
    <text evidence="6">The sequence shown here is derived from an EMBL/GenBank/DDBJ whole genome shotgun (WGS) entry which is preliminary data.</text>
</comment>
<evidence type="ECO:0000256" key="4">
    <source>
        <dbReference type="ARBA" id="ARBA00022833"/>
    </source>
</evidence>
<evidence type="ECO:0000259" key="5">
    <source>
        <dbReference type="Pfam" id="PF24827"/>
    </source>
</evidence>
<proteinExistence type="predicted"/>
<name>A0A7X6A1R6_9ACTN</name>
<dbReference type="Pfam" id="PF24827">
    <property type="entry name" value="AstE_AspA_cat"/>
    <property type="match status" value="1"/>
</dbReference>
<keyword evidence="4" id="KW-0862">Zinc</keyword>
<reference evidence="6 7" key="1">
    <citation type="submission" date="2020-03" db="EMBL/GenBank/DDBJ databases">
        <title>Sequencing the genomes of 1000 actinobacteria strains.</title>
        <authorList>
            <person name="Klenk H.-P."/>
        </authorList>
    </citation>
    <scope>NUCLEOTIDE SEQUENCE [LARGE SCALE GENOMIC DNA]</scope>
    <source>
        <strain evidence="6 7">DSM 45490</strain>
    </source>
</reference>
<dbReference type="PANTHER" id="PTHR37326">
    <property type="entry name" value="BLL3975 PROTEIN"/>
    <property type="match status" value="1"/>
</dbReference>
<keyword evidence="2" id="KW-0479">Metal-binding</keyword>
<dbReference type="InterPro" id="IPR043795">
    <property type="entry name" value="N-alpha-Ac-DABA-like"/>
</dbReference>
<evidence type="ECO:0000313" key="6">
    <source>
        <dbReference type="EMBL" id="NIK58506.1"/>
    </source>
</evidence>
<comment type="cofactor">
    <cofactor evidence="1">
        <name>Zn(2+)</name>
        <dbReference type="ChEBI" id="CHEBI:29105"/>
    </cofactor>
</comment>
<keyword evidence="7" id="KW-1185">Reference proteome</keyword>
<gene>
    <name evidence="6" type="ORF">BJY22_004223</name>
</gene>
<dbReference type="EMBL" id="JAASRO010000001">
    <property type="protein sequence ID" value="NIK58506.1"/>
    <property type="molecule type" value="Genomic_DNA"/>
</dbReference>